<keyword evidence="3" id="KW-1185">Reference proteome</keyword>
<dbReference type="AlphaFoldDB" id="A0A081EWY5"/>
<reference evidence="2 3" key="1">
    <citation type="journal article" date="2015" name="Genome Announc.">
        <title>Draft genome sequence of a Halorubrum H3 strain isolated from the burlinskoye salt lake (Altai Krai, Russia).</title>
        <authorList>
            <person name="Rozanov A.S."/>
            <person name="Bryanskaya A.V."/>
            <person name="Malup T.K."/>
            <person name="Kotenko A.V."/>
            <person name="Peltek S.E."/>
        </authorList>
    </citation>
    <scope>NUCLEOTIDE SEQUENCE [LARGE SCALE GENOMIC DNA]</scope>
    <source>
        <strain evidence="2 3">H3</strain>
    </source>
</reference>
<keyword evidence="1" id="KW-0472">Membrane</keyword>
<proteinExistence type="predicted"/>
<feature type="transmembrane region" description="Helical" evidence="1">
    <location>
        <begin position="38"/>
        <end position="58"/>
    </location>
</feature>
<organism evidence="2 3">
    <name type="scientific">Halorubrum saccharovorum</name>
    <dbReference type="NCBI Taxonomy" id="2248"/>
    <lineage>
        <taxon>Archaea</taxon>
        <taxon>Methanobacteriati</taxon>
        <taxon>Methanobacteriota</taxon>
        <taxon>Stenosarchaea group</taxon>
        <taxon>Halobacteria</taxon>
        <taxon>Halobacteriales</taxon>
        <taxon>Haloferacaceae</taxon>
        <taxon>Halorubrum</taxon>
    </lineage>
</organism>
<feature type="transmembrane region" description="Helical" evidence="1">
    <location>
        <begin position="12"/>
        <end position="32"/>
    </location>
</feature>
<dbReference type="Proteomes" id="UP000053331">
    <property type="component" value="Unassembled WGS sequence"/>
</dbReference>
<keyword evidence="1" id="KW-0812">Transmembrane</keyword>
<evidence type="ECO:0008006" key="4">
    <source>
        <dbReference type="Google" id="ProtNLM"/>
    </source>
</evidence>
<sequence length="75" mass="8055">MSEAERDAGNRRIKAVILLIVAVSPPLIALQFDPSSIELLAALGVGVALGLVVVWYLGRLGKEFTGGSRRPGRRR</sequence>
<dbReference type="EMBL" id="JNFH02000114">
    <property type="protein sequence ID" value="KDS91923.2"/>
    <property type="molecule type" value="Genomic_DNA"/>
</dbReference>
<gene>
    <name evidence="2" type="ORF">FK85_14740</name>
</gene>
<evidence type="ECO:0000313" key="2">
    <source>
        <dbReference type="EMBL" id="KDS91923.2"/>
    </source>
</evidence>
<dbReference type="OrthoDB" id="330458at2157"/>
<evidence type="ECO:0000313" key="3">
    <source>
        <dbReference type="Proteomes" id="UP000053331"/>
    </source>
</evidence>
<comment type="caution">
    <text evidence="2">The sequence shown here is derived from an EMBL/GenBank/DDBJ whole genome shotgun (WGS) entry which is preliminary data.</text>
</comment>
<keyword evidence="1" id="KW-1133">Transmembrane helix</keyword>
<accession>A0A081EWY5</accession>
<evidence type="ECO:0000256" key="1">
    <source>
        <dbReference type="SAM" id="Phobius"/>
    </source>
</evidence>
<dbReference type="RefSeq" id="WP_050026911.1">
    <property type="nucleotide sequence ID" value="NZ_JNFH02000114.1"/>
</dbReference>
<name>A0A081EWY5_9EURY</name>
<protein>
    <recommendedName>
        <fullName evidence="4">Transporter</fullName>
    </recommendedName>
</protein>